<protein>
    <submittedName>
        <fullName evidence="2">Uncharacterized protein</fullName>
    </submittedName>
</protein>
<sequence length="227" mass="25061">MPQENNMASEKDQAESGAKKPLNEEESDGTASDDSSEKDADSDEKIDEKDDEDDGSISSEESKKKEKKVKKTKKDKKKKKKKDKKDKKEKDKKEKEKDKDKDKKKKKLPPVVAPDYVHVEEARSHHSRVSAITIPRALQKIAKHKGAASEDPDYPLVPGSPTVTLPKMLTIGGGGGDPHMDDSQRSARISLLSNGPDEYQRSTSISLLENPPDEIGDGVDTSLLDDL</sequence>
<reference evidence="2" key="1">
    <citation type="submission" date="2023-08" db="EMBL/GenBank/DDBJ databases">
        <authorList>
            <person name="Audoor S."/>
            <person name="Bilcke G."/>
        </authorList>
    </citation>
    <scope>NUCLEOTIDE SEQUENCE</scope>
</reference>
<evidence type="ECO:0000313" key="3">
    <source>
        <dbReference type="Proteomes" id="UP001295423"/>
    </source>
</evidence>
<feature type="compositionally biased region" description="Basic and acidic residues" evidence="1">
    <location>
        <begin position="9"/>
        <end position="23"/>
    </location>
</feature>
<feature type="compositionally biased region" description="Acidic residues" evidence="1">
    <location>
        <begin position="34"/>
        <end position="55"/>
    </location>
</feature>
<keyword evidence="3" id="KW-1185">Reference proteome</keyword>
<gene>
    <name evidence="2" type="ORF">CYCCA115_LOCUS22431</name>
</gene>
<feature type="compositionally biased region" description="Acidic residues" evidence="1">
    <location>
        <begin position="211"/>
        <end position="227"/>
    </location>
</feature>
<feature type="compositionally biased region" description="Basic and acidic residues" evidence="1">
    <location>
        <begin position="86"/>
        <end position="101"/>
    </location>
</feature>
<dbReference type="Proteomes" id="UP001295423">
    <property type="component" value="Unassembled WGS sequence"/>
</dbReference>
<feature type="region of interest" description="Disordered" evidence="1">
    <location>
        <begin position="143"/>
        <end position="227"/>
    </location>
</feature>
<name>A0AAD2GAP3_9STRA</name>
<organism evidence="2 3">
    <name type="scientific">Cylindrotheca closterium</name>
    <dbReference type="NCBI Taxonomy" id="2856"/>
    <lineage>
        <taxon>Eukaryota</taxon>
        <taxon>Sar</taxon>
        <taxon>Stramenopiles</taxon>
        <taxon>Ochrophyta</taxon>
        <taxon>Bacillariophyta</taxon>
        <taxon>Bacillariophyceae</taxon>
        <taxon>Bacillariophycidae</taxon>
        <taxon>Bacillariales</taxon>
        <taxon>Bacillariaceae</taxon>
        <taxon>Cylindrotheca</taxon>
    </lineage>
</organism>
<accession>A0AAD2GAP3</accession>
<evidence type="ECO:0000313" key="2">
    <source>
        <dbReference type="EMBL" id="CAJ1966848.1"/>
    </source>
</evidence>
<dbReference type="AlphaFoldDB" id="A0AAD2GAP3"/>
<dbReference type="EMBL" id="CAKOGP040002313">
    <property type="protein sequence ID" value="CAJ1966848.1"/>
    <property type="molecule type" value="Genomic_DNA"/>
</dbReference>
<proteinExistence type="predicted"/>
<comment type="caution">
    <text evidence="2">The sequence shown here is derived from an EMBL/GenBank/DDBJ whole genome shotgun (WGS) entry which is preliminary data.</text>
</comment>
<feature type="region of interest" description="Disordered" evidence="1">
    <location>
        <begin position="1"/>
        <end position="131"/>
    </location>
</feature>
<feature type="compositionally biased region" description="Basic residues" evidence="1">
    <location>
        <begin position="65"/>
        <end position="85"/>
    </location>
</feature>
<evidence type="ECO:0000256" key="1">
    <source>
        <dbReference type="SAM" id="MobiDB-lite"/>
    </source>
</evidence>